<protein>
    <submittedName>
        <fullName evidence="5">MerR family DNA-binding transcriptional regulator</fullName>
    </submittedName>
    <submittedName>
        <fullName evidence="4">MerR family transcriptional regulator</fullName>
    </submittedName>
</protein>
<evidence type="ECO:0000256" key="1">
    <source>
        <dbReference type="ARBA" id="ARBA00023125"/>
    </source>
</evidence>
<dbReference type="PANTHER" id="PTHR30204">
    <property type="entry name" value="REDOX-CYCLING DRUG-SENSING TRANSCRIPTIONAL ACTIVATOR SOXR"/>
    <property type="match status" value="1"/>
</dbReference>
<proteinExistence type="predicted"/>
<dbReference type="PROSITE" id="PS50937">
    <property type="entry name" value="HTH_MERR_2"/>
    <property type="match status" value="1"/>
</dbReference>
<organism evidence="4 6">
    <name type="scientific">Phaeobacter gallaeciensis</name>
    <dbReference type="NCBI Taxonomy" id="60890"/>
    <lineage>
        <taxon>Bacteria</taxon>
        <taxon>Pseudomonadati</taxon>
        <taxon>Pseudomonadota</taxon>
        <taxon>Alphaproteobacteria</taxon>
        <taxon>Rhodobacterales</taxon>
        <taxon>Roseobacteraceae</taxon>
        <taxon>Phaeobacter</taxon>
    </lineage>
</organism>
<dbReference type="InterPro" id="IPR000551">
    <property type="entry name" value="MerR-type_HTH_dom"/>
</dbReference>
<dbReference type="GO" id="GO:0003677">
    <property type="term" value="F:DNA binding"/>
    <property type="evidence" value="ECO:0007669"/>
    <property type="project" value="UniProtKB-KW"/>
</dbReference>
<feature type="coiled-coil region" evidence="2">
    <location>
        <begin position="80"/>
        <end position="121"/>
    </location>
</feature>
<keyword evidence="6" id="KW-1185">Reference proteome</keyword>
<dbReference type="AlphaFoldDB" id="A0A1B0ZXB1"/>
<dbReference type="RefSeq" id="WP_065273348.1">
    <property type="nucleotide sequence ID" value="NZ_CP015124.1"/>
</dbReference>
<feature type="domain" description="HTH merR-type" evidence="3">
    <location>
        <begin position="16"/>
        <end position="72"/>
    </location>
</feature>
<dbReference type="CDD" id="cd04776">
    <property type="entry name" value="HTH_GnyR"/>
    <property type="match status" value="1"/>
</dbReference>
<dbReference type="SUPFAM" id="SSF46955">
    <property type="entry name" value="Putative DNA-binding domain"/>
    <property type="match status" value="1"/>
</dbReference>
<evidence type="ECO:0000256" key="2">
    <source>
        <dbReference type="SAM" id="Coils"/>
    </source>
</evidence>
<reference evidence="5 7" key="2">
    <citation type="submission" date="2023-02" db="EMBL/GenBank/DDBJ databases">
        <title>Population genomics of bacteria associated with diatom.</title>
        <authorList>
            <person name="Xie J."/>
            <person name="Wang H."/>
        </authorList>
    </citation>
    <scope>NUCLEOTIDE SEQUENCE [LARGE SCALE GENOMIC DNA]</scope>
    <source>
        <strain evidence="5 7">PT47_8</strain>
    </source>
</reference>
<dbReference type="GO" id="GO:0003700">
    <property type="term" value="F:DNA-binding transcription factor activity"/>
    <property type="evidence" value="ECO:0007669"/>
    <property type="project" value="InterPro"/>
</dbReference>
<evidence type="ECO:0000259" key="3">
    <source>
        <dbReference type="PROSITE" id="PS50937"/>
    </source>
</evidence>
<keyword evidence="1 5" id="KW-0238">DNA-binding</keyword>
<accession>A0A1B0ZXB1</accession>
<dbReference type="Proteomes" id="UP001218364">
    <property type="component" value="Unassembled WGS sequence"/>
</dbReference>
<dbReference type="InterPro" id="IPR047057">
    <property type="entry name" value="MerR_fam"/>
</dbReference>
<dbReference type="OrthoDB" id="9803659at2"/>
<dbReference type="EMBL" id="JARCJK010000001">
    <property type="protein sequence ID" value="MDE4164429.1"/>
    <property type="molecule type" value="Genomic_DNA"/>
</dbReference>
<evidence type="ECO:0000313" key="4">
    <source>
        <dbReference type="EMBL" id="ANP38734.1"/>
    </source>
</evidence>
<dbReference type="PATRIC" id="fig|60890.4.peg.3769"/>
<reference evidence="4 6" key="1">
    <citation type="submission" date="2016-04" db="EMBL/GenBank/DDBJ databases">
        <authorList>
            <person name="Evans L.H."/>
            <person name="Alamgir A."/>
            <person name="Owens N."/>
            <person name="Weber N.D."/>
            <person name="Virtaneva K."/>
            <person name="Barbian K."/>
            <person name="Babar A."/>
            <person name="Rosenke K."/>
        </authorList>
    </citation>
    <scope>NUCLEOTIDE SEQUENCE [LARGE SCALE GENOMIC DNA]</scope>
    <source>
        <strain evidence="4 6">JL2886</strain>
    </source>
</reference>
<gene>
    <name evidence="4" type="ORF">JL2886_03865</name>
    <name evidence="5" type="ORF">PXK24_01900</name>
</gene>
<dbReference type="EMBL" id="CP015124">
    <property type="protein sequence ID" value="ANP38734.1"/>
    <property type="molecule type" value="Genomic_DNA"/>
</dbReference>
<evidence type="ECO:0000313" key="5">
    <source>
        <dbReference type="EMBL" id="MDE4164429.1"/>
    </source>
</evidence>
<keyword evidence="2" id="KW-0175">Coiled coil</keyword>
<evidence type="ECO:0000313" key="6">
    <source>
        <dbReference type="Proteomes" id="UP000092565"/>
    </source>
</evidence>
<dbReference type="PANTHER" id="PTHR30204:SF58">
    <property type="entry name" value="HTH-TYPE TRANSCRIPTIONAL REGULATOR YFMP"/>
    <property type="match status" value="1"/>
</dbReference>
<dbReference type="Proteomes" id="UP000092565">
    <property type="component" value="Chromosome"/>
</dbReference>
<evidence type="ECO:0000313" key="7">
    <source>
        <dbReference type="Proteomes" id="UP001218364"/>
    </source>
</evidence>
<dbReference type="Pfam" id="PF13411">
    <property type="entry name" value="MerR_1"/>
    <property type="match status" value="1"/>
</dbReference>
<dbReference type="Gene3D" id="1.10.1660.10">
    <property type="match status" value="1"/>
</dbReference>
<dbReference type="InterPro" id="IPR009061">
    <property type="entry name" value="DNA-bd_dom_put_sf"/>
</dbReference>
<name>A0A1B0ZXB1_9RHOB</name>
<dbReference type="SMART" id="SM00422">
    <property type="entry name" value="HTH_MERR"/>
    <property type="match status" value="1"/>
</dbReference>
<sequence length="133" mass="15746">MTEETKSIRQMCDEFDVTPRTLRFYEAKELLFPIRDGQKRLFTKRDGARLKLILRGKRFGFSLEEIRQLLDLYHIGDQQLTQLSRTYDVACERLADMERQRDELNEAIEDLQQQLKWGESVIASMKSEQEAAE</sequence>